<keyword evidence="7" id="KW-0021">Allosteric enzyme</keyword>
<dbReference type="InterPro" id="IPR000023">
    <property type="entry name" value="Phosphofructokinase_dom"/>
</dbReference>
<dbReference type="GO" id="GO:0061621">
    <property type="term" value="P:canonical glycolysis"/>
    <property type="evidence" value="ECO:0007669"/>
    <property type="project" value="TreeGrafter"/>
</dbReference>
<evidence type="ECO:0000256" key="2">
    <source>
        <dbReference type="ARBA" id="ARBA00002659"/>
    </source>
</evidence>
<evidence type="ECO:0000256" key="8">
    <source>
        <dbReference type="ARBA" id="ARBA00022679"/>
    </source>
</evidence>
<dbReference type="InterPro" id="IPR035966">
    <property type="entry name" value="PKF_sf"/>
</dbReference>
<keyword evidence="10" id="KW-0547">Nucleotide-binding</keyword>
<feature type="domain" description="Phosphofructokinase" evidence="18">
    <location>
        <begin position="419"/>
        <end position="703"/>
    </location>
</feature>
<evidence type="ECO:0000256" key="14">
    <source>
        <dbReference type="ARBA" id="ARBA00023152"/>
    </source>
</evidence>
<dbReference type="GO" id="GO:0005524">
    <property type="term" value="F:ATP binding"/>
    <property type="evidence" value="ECO:0007669"/>
    <property type="project" value="UniProtKB-KW"/>
</dbReference>
<dbReference type="EC" id="2.7.1.11" evidence="5"/>
<comment type="pathway">
    <text evidence="4">Carbohydrate degradation; glycolysis; D-glyceraldehyde 3-phosphate and glycerone phosphate from D-glucose: step 3/4.</text>
</comment>
<feature type="domain" description="Phosphofructokinase" evidence="18">
    <location>
        <begin position="30"/>
        <end position="335"/>
    </location>
</feature>
<dbReference type="PROSITE" id="PS00433">
    <property type="entry name" value="PHOSPHOFRUCTOKINASE"/>
    <property type="match status" value="2"/>
</dbReference>
<evidence type="ECO:0000256" key="16">
    <source>
        <dbReference type="ARBA" id="ARBA00048070"/>
    </source>
</evidence>
<evidence type="ECO:0000256" key="3">
    <source>
        <dbReference type="ARBA" id="ARBA00004496"/>
    </source>
</evidence>
<evidence type="ECO:0000256" key="12">
    <source>
        <dbReference type="ARBA" id="ARBA00022840"/>
    </source>
</evidence>
<dbReference type="GO" id="GO:0005945">
    <property type="term" value="C:6-phosphofructokinase complex"/>
    <property type="evidence" value="ECO:0007669"/>
    <property type="project" value="TreeGrafter"/>
</dbReference>
<dbReference type="FunFam" id="3.40.50.460:FF:000008">
    <property type="entry name" value="ATP-dependent 6-phosphofructokinase"/>
    <property type="match status" value="1"/>
</dbReference>
<proteinExistence type="inferred from homology"/>
<dbReference type="GO" id="GO:0048029">
    <property type="term" value="F:monosaccharide binding"/>
    <property type="evidence" value="ECO:0007669"/>
    <property type="project" value="TreeGrafter"/>
</dbReference>
<dbReference type="GO" id="GO:0070095">
    <property type="term" value="F:fructose-6-phosphate binding"/>
    <property type="evidence" value="ECO:0007669"/>
    <property type="project" value="TreeGrafter"/>
</dbReference>
<evidence type="ECO:0000256" key="11">
    <source>
        <dbReference type="ARBA" id="ARBA00022777"/>
    </source>
</evidence>
<evidence type="ECO:0000256" key="17">
    <source>
        <dbReference type="SAM" id="MobiDB-lite"/>
    </source>
</evidence>
<evidence type="ECO:0000313" key="20">
    <source>
        <dbReference type="Proteomes" id="UP000215332"/>
    </source>
</evidence>
<organism evidence="19 20">
    <name type="scientific">Cutibacterium granulosum</name>
    <dbReference type="NCBI Taxonomy" id="33011"/>
    <lineage>
        <taxon>Bacteria</taxon>
        <taxon>Bacillati</taxon>
        <taxon>Actinomycetota</taxon>
        <taxon>Actinomycetes</taxon>
        <taxon>Propionibacteriales</taxon>
        <taxon>Propionibacteriaceae</taxon>
        <taxon>Cutibacterium</taxon>
    </lineage>
</organism>
<dbReference type="PANTHER" id="PTHR13697">
    <property type="entry name" value="PHOSPHOFRUCTOKINASE"/>
    <property type="match status" value="1"/>
</dbReference>
<dbReference type="FunFam" id="3.40.50.460:FF:000007">
    <property type="entry name" value="ATP-dependent 6-phosphofructokinase"/>
    <property type="match status" value="1"/>
</dbReference>
<dbReference type="Proteomes" id="UP000215332">
    <property type="component" value="Chromosome 1"/>
</dbReference>
<comment type="cofactor">
    <cofactor evidence="1">
        <name>Mg(2+)</name>
        <dbReference type="ChEBI" id="CHEBI:18420"/>
    </cofactor>
</comment>
<dbReference type="InterPro" id="IPR022953">
    <property type="entry name" value="ATP_PFK"/>
</dbReference>
<comment type="function">
    <text evidence="2">Catalyzes the phosphorylation of D-fructose 6-phosphate to fructose 1,6-bisphosphate by ATP, the first committing step of glycolysis.</text>
</comment>
<evidence type="ECO:0000256" key="4">
    <source>
        <dbReference type="ARBA" id="ARBA00004679"/>
    </source>
</evidence>
<dbReference type="SUPFAM" id="SSF53784">
    <property type="entry name" value="Phosphofructokinase"/>
    <property type="match status" value="2"/>
</dbReference>
<dbReference type="UniPathway" id="UPA00109">
    <property type="reaction ID" value="UER00182"/>
</dbReference>
<dbReference type="InterPro" id="IPR009161">
    <property type="entry name" value="6-Pfructokinase_euk"/>
</dbReference>
<evidence type="ECO:0000313" key="19">
    <source>
        <dbReference type="EMBL" id="SNV30204.1"/>
    </source>
</evidence>
<keyword evidence="13" id="KW-0460">Magnesium</keyword>
<evidence type="ECO:0000256" key="10">
    <source>
        <dbReference type="ARBA" id="ARBA00022741"/>
    </source>
</evidence>
<evidence type="ECO:0000259" key="18">
    <source>
        <dbReference type="Pfam" id="PF00365"/>
    </source>
</evidence>
<dbReference type="GO" id="GO:0006002">
    <property type="term" value="P:fructose 6-phosphate metabolic process"/>
    <property type="evidence" value="ECO:0007669"/>
    <property type="project" value="InterPro"/>
</dbReference>
<comment type="similarity">
    <text evidence="15">Belongs to the phosphofructokinase type A (PFKA) family.</text>
</comment>
<dbReference type="Gene3D" id="3.40.50.450">
    <property type="match status" value="2"/>
</dbReference>
<dbReference type="GO" id="GO:0003872">
    <property type="term" value="F:6-phosphofructokinase activity"/>
    <property type="evidence" value="ECO:0007669"/>
    <property type="project" value="UniProtKB-EC"/>
</dbReference>
<reference evidence="19 20" key="1">
    <citation type="submission" date="2017-06" db="EMBL/GenBank/DDBJ databases">
        <authorList>
            <consortium name="Pathogen Informatics"/>
        </authorList>
    </citation>
    <scope>NUCLEOTIDE SEQUENCE [LARGE SCALE GENOMIC DNA]</scope>
    <source>
        <strain evidence="19 20">NCTC11865</strain>
    </source>
</reference>
<keyword evidence="14" id="KW-0324">Glycolysis</keyword>
<accession>A0A239W915</accession>
<dbReference type="KEGG" id="cgrn:4412665_00377"/>
<dbReference type="GO" id="GO:0042802">
    <property type="term" value="F:identical protein binding"/>
    <property type="evidence" value="ECO:0007669"/>
    <property type="project" value="TreeGrafter"/>
</dbReference>
<comment type="catalytic activity">
    <reaction evidence="16">
        <text>beta-D-fructose 6-phosphate + ATP = beta-D-fructose 1,6-bisphosphate + ADP + H(+)</text>
        <dbReference type="Rhea" id="RHEA:16109"/>
        <dbReference type="ChEBI" id="CHEBI:15378"/>
        <dbReference type="ChEBI" id="CHEBI:30616"/>
        <dbReference type="ChEBI" id="CHEBI:32966"/>
        <dbReference type="ChEBI" id="CHEBI:57634"/>
        <dbReference type="ChEBI" id="CHEBI:456216"/>
        <dbReference type="EC" id="2.7.1.11"/>
    </reaction>
</comment>
<evidence type="ECO:0000256" key="9">
    <source>
        <dbReference type="ARBA" id="ARBA00022723"/>
    </source>
</evidence>
<feature type="region of interest" description="Disordered" evidence="17">
    <location>
        <begin position="1"/>
        <end position="25"/>
    </location>
</feature>
<dbReference type="AlphaFoldDB" id="A0A239W915"/>
<keyword evidence="11 19" id="KW-0418">Kinase</keyword>
<name>A0A239W915_9ACTN</name>
<protein>
    <recommendedName>
        <fullName evidence="5">6-phosphofructokinase</fullName>
        <ecNumber evidence="5">2.7.1.11</ecNumber>
    </recommendedName>
</protein>
<dbReference type="PIRSF" id="PIRSF000533">
    <property type="entry name" value="ATP_PFK_euk"/>
    <property type="match status" value="1"/>
</dbReference>
<evidence type="ECO:0000256" key="13">
    <source>
        <dbReference type="ARBA" id="ARBA00022842"/>
    </source>
</evidence>
<dbReference type="InterPro" id="IPR015912">
    <property type="entry name" value="Phosphofructokinase_CS"/>
</dbReference>
<dbReference type="PRINTS" id="PR00476">
    <property type="entry name" value="PHFRCTKINASE"/>
</dbReference>
<gene>
    <name evidence="19" type="primary">pfkA_1</name>
    <name evidence="19" type="ORF">SAMEA4412665_00377</name>
</gene>
<dbReference type="Pfam" id="PF00365">
    <property type="entry name" value="PFK"/>
    <property type="match status" value="2"/>
</dbReference>
<sequence length="773" mass="83230">MLCPPGRSKMADVTDSDTVTPDLPPSPAVRIGILTSGGDAQGMNAAVRSVVRSALSAGAEVFAILEGYQGMIDGGDGIREMSWDDVGSILHRGGTVIGTYRSAEMRERAGRLKAVHHLLERGIDRLIVIGGDGSLTGLNLLRTEWPGLLDELVASGQISQQTAEEHPNLMIAGLVGSIDNDLVGSDMTIGADTALHHIVSAIDDLSSTAASHQRSFVVEVMGRHCGYLALMAAVAGGADYVLVPEMPPAPGWEERMCAELRRGRQAGRRDSIVVVAEGATDREGNPIRSDYVREVLTNRLGEDTRVTILGHVQRGGKPSAYDRWASTLQGYHAVHELLTATPDSPGRVIGTCGNRVRRLDLMTAVHDTQQVPVLIKEGRYDEAMAMRGSSFTEMDAIFTELSEPARTAAELSGGPDSKRIAIMHAGGPAPGMNTAAQALARLGISRGHTMLGIRNGFVGLARGDIGELTWEDVEGWTGEGGAELGTRREMPGTGELYAISRALEDARVDGLIVVGGYAAYDTVHCMTTERDRYPAFHIPTVCLPASIDNNLPGSEFSIGADTALNVIVDAMDKIKESGIASRRCFVVETMGKTCGYLALMSGIAAGAERIYLNEEGISLDDLAHDVHWLRESFGNGRRIFLAVRNETASQNYTTDFIAKVLEEESHGMYDVRQVVLGHIQQGGSPSPFDRLLATQFSYHALNLLDELLATGRDDACCIGLSEGEIQSNNMLLMPSLVDVGTRRPREQWWLHLRKVAHTVSDEVRQPPNPSQSA</sequence>
<dbReference type="eggNOG" id="COG0205">
    <property type="taxonomic scope" value="Bacteria"/>
</dbReference>
<dbReference type="GO" id="GO:0030388">
    <property type="term" value="P:fructose 1,6-bisphosphate metabolic process"/>
    <property type="evidence" value="ECO:0007669"/>
    <property type="project" value="TreeGrafter"/>
</dbReference>
<dbReference type="GO" id="GO:0046872">
    <property type="term" value="F:metal ion binding"/>
    <property type="evidence" value="ECO:0007669"/>
    <property type="project" value="UniProtKB-KW"/>
</dbReference>
<dbReference type="NCBIfam" id="TIGR02478">
    <property type="entry name" value="6PF1K_euk"/>
    <property type="match status" value="1"/>
</dbReference>
<evidence type="ECO:0000256" key="6">
    <source>
        <dbReference type="ARBA" id="ARBA00022490"/>
    </source>
</evidence>
<dbReference type="GO" id="GO:0016208">
    <property type="term" value="F:AMP binding"/>
    <property type="evidence" value="ECO:0007669"/>
    <property type="project" value="TreeGrafter"/>
</dbReference>
<keyword evidence="12" id="KW-0067">ATP-binding</keyword>
<dbReference type="PANTHER" id="PTHR13697:SF4">
    <property type="entry name" value="ATP-DEPENDENT 6-PHOSPHOFRUCTOKINASE"/>
    <property type="match status" value="1"/>
</dbReference>
<dbReference type="Gene3D" id="3.40.50.460">
    <property type="entry name" value="Phosphofructokinase domain"/>
    <property type="match status" value="2"/>
</dbReference>
<comment type="subcellular location">
    <subcellularLocation>
        <location evidence="3">Cytoplasm</location>
    </subcellularLocation>
</comment>
<evidence type="ECO:0000256" key="1">
    <source>
        <dbReference type="ARBA" id="ARBA00001946"/>
    </source>
</evidence>
<evidence type="ECO:0000256" key="7">
    <source>
        <dbReference type="ARBA" id="ARBA00022533"/>
    </source>
</evidence>
<evidence type="ECO:0000256" key="15">
    <source>
        <dbReference type="ARBA" id="ARBA00038478"/>
    </source>
</evidence>
<dbReference type="EMBL" id="LT906441">
    <property type="protein sequence ID" value="SNV30204.1"/>
    <property type="molecule type" value="Genomic_DNA"/>
</dbReference>
<keyword evidence="8 19" id="KW-0808">Transferase</keyword>
<keyword evidence="6" id="KW-0963">Cytoplasm</keyword>
<evidence type="ECO:0000256" key="5">
    <source>
        <dbReference type="ARBA" id="ARBA00012055"/>
    </source>
</evidence>
<keyword evidence="9" id="KW-0479">Metal-binding</keyword>